<feature type="transmembrane region" description="Helical" evidence="1">
    <location>
        <begin position="76"/>
        <end position="96"/>
    </location>
</feature>
<evidence type="ECO:0000313" key="2">
    <source>
        <dbReference type="EMBL" id="KAK4812155.1"/>
    </source>
</evidence>
<keyword evidence="1" id="KW-0472">Membrane</keyword>
<dbReference type="EMBL" id="JAUNZN010000015">
    <property type="protein sequence ID" value="KAK4812155.1"/>
    <property type="molecule type" value="Genomic_DNA"/>
</dbReference>
<keyword evidence="3" id="KW-1185">Reference proteome</keyword>
<reference evidence="2 3" key="1">
    <citation type="journal article" date="2023" name="J. Hered.">
        <title>Chromosome-level genome of the wood stork (Mycteria americana) provides insight into avian chromosome evolution.</title>
        <authorList>
            <person name="Flamio R. Jr."/>
            <person name="Ramstad K.M."/>
        </authorList>
    </citation>
    <scope>NUCLEOTIDE SEQUENCE [LARGE SCALE GENOMIC DNA]</scope>
    <source>
        <strain evidence="2">JAX WOST 10</strain>
    </source>
</reference>
<protein>
    <submittedName>
        <fullName evidence="2">Uncharacterized protein</fullName>
    </submittedName>
</protein>
<dbReference type="AlphaFoldDB" id="A0AAN7NB17"/>
<keyword evidence="1" id="KW-1133">Transmembrane helix</keyword>
<gene>
    <name evidence="2" type="ORF">QYF61_002258</name>
</gene>
<name>A0AAN7NB17_MYCAM</name>
<evidence type="ECO:0000256" key="1">
    <source>
        <dbReference type="SAM" id="Phobius"/>
    </source>
</evidence>
<accession>A0AAN7NB17</accession>
<sequence>MRIAASCREKRAHPSEYTTSFAADQFQTIGVLLLRHQAAASAERKERKRRVAAVRIEGSGRYTPGFLSKVTKRTSFACVVLKLVYVFLSLGIWHLLKSCVDLPPQFLCQDTLGEEEGLCDVNCGGRGAVVFPRAIAHCLAVTSPAEDPAAALIDVSQRASLEVSCPCKAKAVDMEKDLHGSAFHQGLNELQEVSGDDREGIPHEQLQVSHNLDETSHSQTKQNVMYLVTKYCAAESLGRVIPSLFYVLGRDIFLLPDVPLAWKLKMQLLYREVFTQAAVKYLLPERKSAGMNRIGY</sequence>
<comment type="caution">
    <text evidence="2">The sequence shown here is derived from an EMBL/GenBank/DDBJ whole genome shotgun (WGS) entry which is preliminary data.</text>
</comment>
<keyword evidence="1" id="KW-0812">Transmembrane</keyword>
<organism evidence="2 3">
    <name type="scientific">Mycteria americana</name>
    <name type="common">Wood stork</name>
    <dbReference type="NCBI Taxonomy" id="33587"/>
    <lineage>
        <taxon>Eukaryota</taxon>
        <taxon>Metazoa</taxon>
        <taxon>Chordata</taxon>
        <taxon>Craniata</taxon>
        <taxon>Vertebrata</taxon>
        <taxon>Euteleostomi</taxon>
        <taxon>Archelosauria</taxon>
        <taxon>Archosauria</taxon>
        <taxon>Dinosauria</taxon>
        <taxon>Saurischia</taxon>
        <taxon>Theropoda</taxon>
        <taxon>Coelurosauria</taxon>
        <taxon>Aves</taxon>
        <taxon>Neognathae</taxon>
        <taxon>Neoaves</taxon>
        <taxon>Aequornithes</taxon>
        <taxon>Ciconiiformes</taxon>
        <taxon>Ciconiidae</taxon>
        <taxon>Mycteria</taxon>
    </lineage>
</organism>
<evidence type="ECO:0000313" key="3">
    <source>
        <dbReference type="Proteomes" id="UP001333110"/>
    </source>
</evidence>
<dbReference type="Proteomes" id="UP001333110">
    <property type="component" value="Unassembled WGS sequence"/>
</dbReference>
<proteinExistence type="predicted"/>